<dbReference type="Proteomes" id="UP001500962">
    <property type="component" value="Unassembled WGS sequence"/>
</dbReference>
<dbReference type="AlphaFoldDB" id="A0AAV3SN09"/>
<dbReference type="PROSITE" id="PS00175">
    <property type="entry name" value="PG_MUTASE"/>
    <property type="match status" value="1"/>
</dbReference>
<feature type="binding site" evidence="3">
    <location>
        <begin position="7"/>
        <end position="14"/>
    </location>
    <ligand>
        <name>substrate</name>
    </ligand>
</feature>
<dbReference type="InterPro" id="IPR029033">
    <property type="entry name" value="His_PPase_superfam"/>
</dbReference>
<dbReference type="EMBL" id="CP095005">
    <property type="protein sequence ID" value="UOO95489.1"/>
    <property type="molecule type" value="Genomic_DNA"/>
</dbReference>
<keyword evidence="6" id="KW-1185">Reference proteome</keyword>
<evidence type="ECO:0000256" key="1">
    <source>
        <dbReference type="ARBA" id="ARBA00022801"/>
    </source>
</evidence>
<evidence type="ECO:0000256" key="2">
    <source>
        <dbReference type="PIRSR" id="PIRSR613078-1"/>
    </source>
</evidence>
<gene>
    <name evidence="4" type="ORF">GCM10008985_37340</name>
    <name evidence="5" type="ORF">MUK72_01970</name>
</gene>
<reference evidence="5" key="2">
    <citation type="submission" date="2022-04" db="EMBL/GenBank/DDBJ databases">
        <title>Sequencing and genomic assembly of Halococcus dombrowskii.</title>
        <authorList>
            <person name="Lim S.W."/>
            <person name="MacLea K.S."/>
        </authorList>
    </citation>
    <scope>NUCLEOTIDE SEQUENCE</scope>
    <source>
        <strain evidence="5">H4</strain>
    </source>
</reference>
<dbReference type="EMBL" id="BAAADN010000089">
    <property type="protein sequence ID" value="GAA0477491.1"/>
    <property type="molecule type" value="Genomic_DNA"/>
</dbReference>
<dbReference type="KEGG" id="hdo:MUK72_01970"/>
<evidence type="ECO:0000313" key="4">
    <source>
        <dbReference type="EMBL" id="GAA0477491.1"/>
    </source>
</evidence>
<feature type="active site" description="Tele-phosphohistidine intermediate" evidence="2">
    <location>
        <position position="8"/>
    </location>
</feature>
<dbReference type="GO" id="GO:0004331">
    <property type="term" value="F:fructose-2,6-bisphosphate 2-phosphatase activity"/>
    <property type="evidence" value="ECO:0007669"/>
    <property type="project" value="TreeGrafter"/>
</dbReference>
<evidence type="ECO:0000256" key="3">
    <source>
        <dbReference type="PIRSR" id="PIRSR613078-2"/>
    </source>
</evidence>
<organism evidence="4 7">
    <name type="scientific">Halococcus dombrowskii</name>
    <dbReference type="NCBI Taxonomy" id="179637"/>
    <lineage>
        <taxon>Archaea</taxon>
        <taxon>Methanobacteriati</taxon>
        <taxon>Methanobacteriota</taxon>
        <taxon>Stenosarchaea group</taxon>
        <taxon>Halobacteria</taxon>
        <taxon>Halobacteriales</taxon>
        <taxon>Halococcaceae</taxon>
        <taxon>Halococcus</taxon>
    </lineage>
</organism>
<evidence type="ECO:0000313" key="5">
    <source>
        <dbReference type="EMBL" id="UOO95489.1"/>
    </source>
</evidence>
<dbReference type="CDD" id="cd07067">
    <property type="entry name" value="HP_PGM_like"/>
    <property type="match status" value="1"/>
</dbReference>
<reference evidence="4" key="1">
    <citation type="journal article" date="2014" name="Int. J. Syst. Evol. Microbiol.">
        <title>Complete genome sequence of Corynebacterium casei LMG S-19264T (=DSM 44701T), isolated from a smear-ripened cheese.</title>
        <authorList>
            <consortium name="US DOE Joint Genome Institute (JGI-PGF)"/>
            <person name="Walter F."/>
            <person name="Albersmeier A."/>
            <person name="Kalinowski J."/>
            <person name="Ruckert C."/>
        </authorList>
    </citation>
    <scope>NUCLEOTIDE SEQUENCE</scope>
    <source>
        <strain evidence="4">JCM 12289</strain>
    </source>
</reference>
<dbReference type="GO" id="GO:0005829">
    <property type="term" value="C:cytosol"/>
    <property type="evidence" value="ECO:0007669"/>
    <property type="project" value="TreeGrafter"/>
</dbReference>
<dbReference type="RefSeq" id="WP_244703300.1">
    <property type="nucleotide sequence ID" value="NZ_BAAADN010000089.1"/>
</dbReference>
<dbReference type="SMART" id="SM00855">
    <property type="entry name" value="PGAM"/>
    <property type="match status" value="1"/>
</dbReference>
<dbReference type="Gene3D" id="3.40.50.1240">
    <property type="entry name" value="Phosphoglycerate mutase-like"/>
    <property type="match status" value="1"/>
</dbReference>
<keyword evidence="1" id="KW-0378">Hydrolase</keyword>
<dbReference type="GO" id="GO:0043456">
    <property type="term" value="P:regulation of pentose-phosphate shunt"/>
    <property type="evidence" value="ECO:0007669"/>
    <property type="project" value="TreeGrafter"/>
</dbReference>
<dbReference type="GeneID" id="71760576"/>
<name>A0AAV3SN09_HALDO</name>
<protein>
    <submittedName>
        <fullName evidence="4">Histidine phosphatase family protein</fullName>
    </submittedName>
</protein>
<dbReference type="PANTHER" id="PTHR46517">
    <property type="entry name" value="FRUCTOSE-2,6-BISPHOSPHATASE TIGAR"/>
    <property type="match status" value="1"/>
</dbReference>
<sequence length="203" mass="22830">MTIVLVRHGETDWNAERRLQGWAPTPLSERGREQATRAGEHLAARYAFDRVIASDLRRTRETAERIQQAGVEPEPTFEQRWRERDFGVYQGLTYETMFEEYPAFSVGQSGESALAATPERGESLLDLRERVLAGFDALAGDDTVLVVTHGGPLYAVCSHVLETDYATVLDEHSQDNCAVNECRSTADGFELVRRNDTSYRNST</sequence>
<dbReference type="InterPro" id="IPR051695">
    <property type="entry name" value="Phosphoglycerate_Mutase"/>
</dbReference>
<feature type="active site" description="Proton donor/acceptor" evidence="2">
    <location>
        <position position="83"/>
    </location>
</feature>
<dbReference type="InterPro" id="IPR013078">
    <property type="entry name" value="His_Pase_superF_clade-1"/>
</dbReference>
<dbReference type="Proteomes" id="UP000830542">
    <property type="component" value="Chromosome"/>
</dbReference>
<dbReference type="Pfam" id="PF00300">
    <property type="entry name" value="His_Phos_1"/>
    <property type="match status" value="1"/>
</dbReference>
<feature type="binding site" evidence="3">
    <location>
        <position position="58"/>
    </location>
    <ligand>
        <name>substrate</name>
    </ligand>
</feature>
<dbReference type="SUPFAM" id="SSF53254">
    <property type="entry name" value="Phosphoglycerate mutase-like"/>
    <property type="match status" value="1"/>
</dbReference>
<dbReference type="GO" id="GO:0045820">
    <property type="term" value="P:negative regulation of glycolytic process"/>
    <property type="evidence" value="ECO:0007669"/>
    <property type="project" value="TreeGrafter"/>
</dbReference>
<evidence type="ECO:0000313" key="7">
    <source>
        <dbReference type="Proteomes" id="UP001500962"/>
    </source>
</evidence>
<dbReference type="InterPro" id="IPR001345">
    <property type="entry name" value="PG/BPGM_mutase_AS"/>
</dbReference>
<evidence type="ECO:0000313" key="6">
    <source>
        <dbReference type="Proteomes" id="UP000830542"/>
    </source>
</evidence>
<proteinExistence type="predicted"/>
<reference evidence="4" key="3">
    <citation type="submission" date="2023-12" db="EMBL/GenBank/DDBJ databases">
        <authorList>
            <person name="Sun Q."/>
            <person name="Inoue M."/>
        </authorList>
    </citation>
    <scope>NUCLEOTIDE SEQUENCE</scope>
    <source>
        <strain evidence="4">JCM 12289</strain>
    </source>
</reference>
<dbReference type="PANTHER" id="PTHR46517:SF1">
    <property type="entry name" value="FRUCTOSE-2,6-BISPHOSPHATASE TIGAR"/>
    <property type="match status" value="1"/>
</dbReference>
<accession>A0AAV3SN09</accession>